<dbReference type="GO" id="GO:0045087">
    <property type="term" value="P:innate immune response"/>
    <property type="evidence" value="ECO:0007669"/>
    <property type="project" value="TreeGrafter"/>
</dbReference>
<keyword evidence="9" id="KW-1185">Reference proteome</keyword>
<dbReference type="Pfam" id="PF23417">
    <property type="entry name" value="STING_TM"/>
    <property type="match status" value="1"/>
</dbReference>
<evidence type="ECO:0000313" key="8">
    <source>
        <dbReference type="EMBL" id="CAH1106636.1"/>
    </source>
</evidence>
<dbReference type="GO" id="GO:0005789">
    <property type="term" value="C:endoplasmic reticulum membrane"/>
    <property type="evidence" value="ECO:0007669"/>
    <property type="project" value="TreeGrafter"/>
</dbReference>
<dbReference type="GO" id="GO:0016239">
    <property type="term" value="P:positive regulation of macroautophagy"/>
    <property type="evidence" value="ECO:0007669"/>
    <property type="project" value="TreeGrafter"/>
</dbReference>
<accession>A0A9P0CRF8</accession>
<dbReference type="GO" id="GO:0061507">
    <property type="term" value="F:2',3'-cyclic GMP-AMP binding"/>
    <property type="evidence" value="ECO:0007669"/>
    <property type="project" value="TreeGrafter"/>
</dbReference>
<proteinExistence type="predicted"/>
<keyword evidence="2 5" id="KW-0812">Transmembrane</keyword>
<feature type="transmembrane region" description="Helical" evidence="5">
    <location>
        <begin position="84"/>
        <end position="104"/>
    </location>
</feature>
<dbReference type="GO" id="GO:0002218">
    <property type="term" value="P:activation of innate immune response"/>
    <property type="evidence" value="ECO:0007669"/>
    <property type="project" value="InterPro"/>
</dbReference>
<feature type="domain" description="STING ligand-binding" evidence="6">
    <location>
        <begin position="196"/>
        <end position="370"/>
    </location>
</feature>
<name>A0A9P0CRF8_9CUCU</name>
<dbReference type="InterPro" id="IPR029158">
    <property type="entry name" value="STING"/>
</dbReference>
<dbReference type="GO" id="GO:0005776">
    <property type="term" value="C:autophagosome"/>
    <property type="evidence" value="ECO:0007669"/>
    <property type="project" value="TreeGrafter"/>
</dbReference>
<dbReference type="InterPro" id="IPR055432">
    <property type="entry name" value="STING_LBD"/>
</dbReference>
<evidence type="ECO:0000259" key="7">
    <source>
        <dbReference type="Pfam" id="PF23417"/>
    </source>
</evidence>
<reference evidence="8" key="1">
    <citation type="submission" date="2022-01" db="EMBL/GenBank/DDBJ databases">
        <authorList>
            <person name="King R."/>
        </authorList>
    </citation>
    <scope>NUCLEOTIDE SEQUENCE</scope>
</reference>
<dbReference type="PANTHER" id="PTHR34339:SF1">
    <property type="entry name" value="STIMULATOR OF INTERFERON GENES PROTEIN"/>
    <property type="match status" value="1"/>
</dbReference>
<evidence type="ECO:0000256" key="3">
    <source>
        <dbReference type="ARBA" id="ARBA00022989"/>
    </source>
</evidence>
<comment type="subcellular location">
    <subcellularLocation>
        <location evidence="1">Membrane</location>
        <topology evidence="1">Multi-pass membrane protein</topology>
    </subcellularLocation>
</comment>
<dbReference type="OrthoDB" id="6053839at2759"/>
<dbReference type="GO" id="GO:0000045">
    <property type="term" value="P:autophagosome assembly"/>
    <property type="evidence" value="ECO:0007669"/>
    <property type="project" value="TreeGrafter"/>
</dbReference>
<feature type="transmembrane region" description="Helical" evidence="5">
    <location>
        <begin position="54"/>
        <end position="72"/>
    </location>
</feature>
<evidence type="ECO:0000256" key="5">
    <source>
        <dbReference type="SAM" id="Phobius"/>
    </source>
</evidence>
<dbReference type="PANTHER" id="PTHR34339">
    <property type="entry name" value="STIMULATOR OF INTERFERON GENES PROTEIN"/>
    <property type="match status" value="1"/>
</dbReference>
<evidence type="ECO:0000313" key="9">
    <source>
        <dbReference type="Proteomes" id="UP001153636"/>
    </source>
</evidence>
<protein>
    <recommendedName>
        <fullName evidence="10">Stimulator of interferon genes protein</fullName>
    </recommendedName>
</protein>
<feature type="transmembrane region" description="Helical" evidence="5">
    <location>
        <begin position="125"/>
        <end position="148"/>
    </location>
</feature>
<feature type="domain" description="STING transmembrane" evidence="7">
    <location>
        <begin position="94"/>
        <end position="193"/>
    </location>
</feature>
<evidence type="ECO:0000256" key="4">
    <source>
        <dbReference type="ARBA" id="ARBA00023136"/>
    </source>
</evidence>
<dbReference type="Proteomes" id="UP001153636">
    <property type="component" value="Chromosome 2"/>
</dbReference>
<dbReference type="EMBL" id="OV651814">
    <property type="protein sequence ID" value="CAH1106636.1"/>
    <property type="molecule type" value="Genomic_DNA"/>
</dbReference>
<dbReference type="Pfam" id="PF15009">
    <property type="entry name" value="STING_LBD"/>
    <property type="match status" value="1"/>
</dbReference>
<sequence>MTNEMRREDKCDNTLTEDKSDVNPKEKINYRRLCVRKRKGFYPNSIPKERGCNAKYISICISLLLFIGDWFTNSSSFAACFMHYTSGIIFSIILQLIYRVVLISEEGRHLESRYDGKIKKLLKDAFHFNFHIWLVFFVCTLYCISYYIMHGLPFTIINVQRLVLASISIYLLGKVLKLSDSPLNDSLWVAEDNGLDYGSGMAYSFFHGYLNYVLPNTGGEDKNLKEIMTDFESKNGIKFEVYKLFILVPKSMRCPVSLENEYSPSIQESRSLEEKIKTVAGVRNRVYKNAVYKIVSKNGNRLYVSAEYATPLKTFANVCNARGVHAESYEKLKMDIISKFYLTLIRILDDNGLNELCEVIYFEDSYKNSNGELCYYDVGEIIRSRIKELKKQKND</sequence>
<evidence type="ECO:0008006" key="10">
    <source>
        <dbReference type="Google" id="ProtNLM"/>
    </source>
</evidence>
<keyword evidence="4 5" id="KW-0472">Membrane</keyword>
<evidence type="ECO:0000256" key="1">
    <source>
        <dbReference type="ARBA" id="ARBA00004141"/>
    </source>
</evidence>
<dbReference type="GO" id="GO:0061709">
    <property type="term" value="P:reticulophagy"/>
    <property type="evidence" value="ECO:0007669"/>
    <property type="project" value="TreeGrafter"/>
</dbReference>
<dbReference type="AlphaFoldDB" id="A0A9P0CRF8"/>
<organism evidence="8 9">
    <name type="scientific">Psylliodes chrysocephalus</name>
    <dbReference type="NCBI Taxonomy" id="3402493"/>
    <lineage>
        <taxon>Eukaryota</taxon>
        <taxon>Metazoa</taxon>
        <taxon>Ecdysozoa</taxon>
        <taxon>Arthropoda</taxon>
        <taxon>Hexapoda</taxon>
        <taxon>Insecta</taxon>
        <taxon>Pterygota</taxon>
        <taxon>Neoptera</taxon>
        <taxon>Endopterygota</taxon>
        <taxon>Coleoptera</taxon>
        <taxon>Polyphaga</taxon>
        <taxon>Cucujiformia</taxon>
        <taxon>Chrysomeloidea</taxon>
        <taxon>Chrysomelidae</taxon>
        <taxon>Galerucinae</taxon>
        <taxon>Alticini</taxon>
        <taxon>Psylliodes</taxon>
    </lineage>
</organism>
<evidence type="ECO:0000256" key="2">
    <source>
        <dbReference type="ARBA" id="ARBA00022692"/>
    </source>
</evidence>
<dbReference type="Gene3D" id="3.40.50.12100">
    <property type="entry name" value="Stimulator of interferon genes protein"/>
    <property type="match status" value="1"/>
</dbReference>
<dbReference type="InterPro" id="IPR038623">
    <property type="entry name" value="STING_C_sf"/>
</dbReference>
<dbReference type="InterPro" id="IPR055434">
    <property type="entry name" value="STING_TM"/>
</dbReference>
<evidence type="ECO:0000259" key="6">
    <source>
        <dbReference type="Pfam" id="PF15009"/>
    </source>
</evidence>
<dbReference type="GO" id="GO:0032481">
    <property type="term" value="P:positive regulation of type I interferon production"/>
    <property type="evidence" value="ECO:0007669"/>
    <property type="project" value="InterPro"/>
</dbReference>
<keyword evidence="3 5" id="KW-1133">Transmembrane helix</keyword>
<gene>
    <name evidence="8" type="ORF">PSYICH_LOCUS6411</name>
</gene>
<dbReference type="GO" id="GO:0035438">
    <property type="term" value="F:cyclic-di-GMP binding"/>
    <property type="evidence" value="ECO:0007669"/>
    <property type="project" value="TreeGrafter"/>
</dbReference>